<dbReference type="GO" id="GO:0005576">
    <property type="term" value="C:extracellular region"/>
    <property type="evidence" value="ECO:0007669"/>
    <property type="project" value="UniProtKB-SubCell"/>
</dbReference>
<comment type="subcellular location">
    <subcellularLocation>
        <location evidence="1">Secreted</location>
    </subcellularLocation>
</comment>
<comment type="catalytic activity">
    <reaction evidence="8">
        <text>hydrogencarbonate + H(+) = CO2 + H2O</text>
        <dbReference type="Rhea" id="RHEA:10748"/>
        <dbReference type="ChEBI" id="CHEBI:15377"/>
        <dbReference type="ChEBI" id="CHEBI:15378"/>
        <dbReference type="ChEBI" id="CHEBI:16526"/>
        <dbReference type="ChEBI" id="CHEBI:17544"/>
        <dbReference type="EC" id="4.2.1.1"/>
    </reaction>
</comment>
<gene>
    <name evidence="10" type="ORF">CGI_10004927</name>
</gene>
<protein>
    <recommendedName>
        <fullName evidence="3">carbonic anhydrase</fullName>
        <ecNumber evidence="3">4.2.1.1</ecNumber>
    </recommendedName>
</protein>
<dbReference type="EMBL" id="JH818392">
    <property type="protein sequence ID" value="EKC34762.1"/>
    <property type="molecule type" value="Genomic_DNA"/>
</dbReference>
<keyword evidence="7" id="KW-0456">Lyase</keyword>
<dbReference type="GO" id="GO:0004089">
    <property type="term" value="F:carbonate dehydratase activity"/>
    <property type="evidence" value="ECO:0007669"/>
    <property type="project" value="UniProtKB-EC"/>
</dbReference>
<dbReference type="Gene3D" id="3.10.200.10">
    <property type="entry name" value="Alpha carbonic anhydrase"/>
    <property type="match status" value="2"/>
</dbReference>
<name>K1QCX8_MAGGI</name>
<evidence type="ECO:0000256" key="6">
    <source>
        <dbReference type="ARBA" id="ARBA00022833"/>
    </source>
</evidence>
<reference evidence="10" key="1">
    <citation type="journal article" date="2012" name="Nature">
        <title>The oyster genome reveals stress adaptation and complexity of shell formation.</title>
        <authorList>
            <person name="Zhang G."/>
            <person name="Fang X."/>
            <person name="Guo X."/>
            <person name="Li L."/>
            <person name="Luo R."/>
            <person name="Xu F."/>
            <person name="Yang P."/>
            <person name="Zhang L."/>
            <person name="Wang X."/>
            <person name="Qi H."/>
            <person name="Xiong Z."/>
            <person name="Que H."/>
            <person name="Xie Y."/>
            <person name="Holland P.W."/>
            <person name="Paps J."/>
            <person name="Zhu Y."/>
            <person name="Wu F."/>
            <person name="Chen Y."/>
            <person name="Wang J."/>
            <person name="Peng C."/>
            <person name="Meng J."/>
            <person name="Yang L."/>
            <person name="Liu J."/>
            <person name="Wen B."/>
            <person name="Zhang N."/>
            <person name="Huang Z."/>
            <person name="Zhu Q."/>
            <person name="Feng Y."/>
            <person name="Mount A."/>
            <person name="Hedgecock D."/>
            <person name="Xu Z."/>
            <person name="Liu Y."/>
            <person name="Domazet-Loso T."/>
            <person name="Du Y."/>
            <person name="Sun X."/>
            <person name="Zhang S."/>
            <person name="Liu B."/>
            <person name="Cheng P."/>
            <person name="Jiang X."/>
            <person name="Li J."/>
            <person name="Fan D."/>
            <person name="Wang W."/>
            <person name="Fu W."/>
            <person name="Wang T."/>
            <person name="Wang B."/>
            <person name="Zhang J."/>
            <person name="Peng Z."/>
            <person name="Li Y."/>
            <person name="Li N."/>
            <person name="Wang J."/>
            <person name="Chen M."/>
            <person name="He Y."/>
            <person name="Tan F."/>
            <person name="Song X."/>
            <person name="Zheng Q."/>
            <person name="Huang R."/>
            <person name="Yang H."/>
            <person name="Du X."/>
            <person name="Chen L."/>
            <person name="Yang M."/>
            <person name="Gaffney P.M."/>
            <person name="Wang S."/>
            <person name="Luo L."/>
            <person name="She Z."/>
            <person name="Ming Y."/>
            <person name="Huang W."/>
            <person name="Zhang S."/>
            <person name="Huang B."/>
            <person name="Zhang Y."/>
            <person name="Qu T."/>
            <person name="Ni P."/>
            <person name="Miao G."/>
            <person name="Wang J."/>
            <person name="Wang Q."/>
            <person name="Steinberg C.E."/>
            <person name="Wang H."/>
            <person name="Li N."/>
            <person name="Qian L."/>
            <person name="Zhang G."/>
            <person name="Li Y."/>
            <person name="Yang H."/>
            <person name="Liu X."/>
            <person name="Wang J."/>
            <person name="Yin Y."/>
            <person name="Wang J."/>
        </authorList>
    </citation>
    <scope>NUCLEOTIDE SEQUENCE [LARGE SCALE GENOMIC DNA]</scope>
    <source>
        <strain evidence="10">05x7-T-G4-1.051#20</strain>
    </source>
</reference>
<dbReference type="Pfam" id="PF00194">
    <property type="entry name" value="Carb_anhydrase"/>
    <property type="match status" value="2"/>
</dbReference>
<evidence type="ECO:0000313" key="10">
    <source>
        <dbReference type="EMBL" id="EKC34762.1"/>
    </source>
</evidence>
<proteinExistence type="inferred from homology"/>
<evidence type="ECO:0000256" key="3">
    <source>
        <dbReference type="ARBA" id="ARBA00012925"/>
    </source>
</evidence>
<dbReference type="PANTHER" id="PTHR18952">
    <property type="entry name" value="CARBONIC ANHYDRASE"/>
    <property type="match status" value="1"/>
</dbReference>
<keyword evidence="4" id="KW-0964">Secreted</keyword>
<sequence>MGRVYFIFPCLISVFCLGASWDYTDTSTWTSVDSKCGGTSQSPIALAESTMTSATYQAFSITGDDVTLTETMTNNGHTAKRRKTVKSLHIVTYNTKYADLATALPNSDGLAVLGFFFQVGSSDNANFAPIVSALSNVVNKDATHSITGFKLKDFMTVNMGKFYRYQGSLTTPTCDESVTWTVFAEPLSMSESQLATFRTLYEDTTTTKQMVNNYRPPLALNGRSVHLYTSNAPRLPLGISLAIFPLAALFIIV</sequence>
<dbReference type="SUPFAM" id="SSF51069">
    <property type="entry name" value="Carbonic anhydrase"/>
    <property type="match status" value="1"/>
</dbReference>
<dbReference type="AlphaFoldDB" id="K1QCX8"/>
<dbReference type="PANTHER" id="PTHR18952:SF265">
    <property type="entry name" value="CARBONIC ANHYDRASE"/>
    <property type="match status" value="1"/>
</dbReference>
<dbReference type="PROSITE" id="PS51144">
    <property type="entry name" value="ALPHA_CA_2"/>
    <property type="match status" value="1"/>
</dbReference>
<feature type="domain" description="Alpha-carbonic anhydrase" evidence="9">
    <location>
        <begin position="1"/>
        <end position="229"/>
    </location>
</feature>
<comment type="similarity">
    <text evidence="2">Belongs to the alpha-carbonic anhydrase family.</text>
</comment>
<evidence type="ECO:0000256" key="4">
    <source>
        <dbReference type="ARBA" id="ARBA00022525"/>
    </source>
</evidence>
<evidence type="ECO:0000259" key="9">
    <source>
        <dbReference type="PROSITE" id="PS51144"/>
    </source>
</evidence>
<dbReference type="GO" id="GO:0008270">
    <property type="term" value="F:zinc ion binding"/>
    <property type="evidence" value="ECO:0007669"/>
    <property type="project" value="InterPro"/>
</dbReference>
<dbReference type="HOGENOM" id="CLU_039326_2_0_1"/>
<evidence type="ECO:0000256" key="8">
    <source>
        <dbReference type="ARBA" id="ARBA00048348"/>
    </source>
</evidence>
<keyword evidence="5" id="KW-0479">Metal-binding</keyword>
<dbReference type="InParanoid" id="K1QCX8"/>
<dbReference type="InterPro" id="IPR001148">
    <property type="entry name" value="CA_dom"/>
</dbReference>
<evidence type="ECO:0000256" key="7">
    <source>
        <dbReference type="ARBA" id="ARBA00023239"/>
    </source>
</evidence>
<dbReference type="SMART" id="SM01057">
    <property type="entry name" value="Carb_anhydrase"/>
    <property type="match status" value="1"/>
</dbReference>
<evidence type="ECO:0000256" key="2">
    <source>
        <dbReference type="ARBA" id="ARBA00010718"/>
    </source>
</evidence>
<evidence type="ECO:0000256" key="5">
    <source>
        <dbReference type="ARBA" id="ARBA00022723"/>
    </source>
</evidence>
<dbReference type="InterPro" id="IPR023561">
    <property type="entry name" value="Carbonic_anhydrase_a-class"/>
</dbReference>
<dbReference type="GO" id="GO:0005886">
    <property type="term" value="C:plasma membrane"/>
    <property type="evidence" value="ECO:0007669"/>
    <property type="project" value="TreeGrafter"/>
</dbReference>
<organism evidence="10">
    <name type="scientific">Magallana gigas</name>
    <name type="common">Pacific oyster</name>
    <name type="synonym">Crassostrea gigas</name>
    <dbReference type="NCBI Taxonomy" id="29159"/>
    <lineage>
        <taxon>Eukaryota</taxon>
        <taxon>Metazoa</taxon>
        <taxon>Spiralia</taxon>
        <taxon>Lophotrochozoa</taxon>
        <taxon>Mollusca</taxon>
        <taxon>Bivalvia</taxon>
        <taxon>Autobranchia</taxon>
        <taxon>Pteriomorphia</taxon>
        <taxon>Ostreida</taxon>
        <taxon>Ostreoidea</taxon>
        <taxon>Ostreidae</taxon>
        <taxon>Magallana</taxon>
    </lineage>
</organism>
<dbReference type="InterPro" id="IPR036398">
    <property type="entry name" value="CA_dom_sf"/>
</dbReference>
<accession>K1QCX8</accession>
<dbReference type="EC" id="4.2.1.1" evidence="3"/>
<evidence type="ECO:0000256" key="1">
    <source>
        <dbReference type="ARBA" id="ARBA00004613"/>
    </source>
</evidence>
<keyword evidence="6" id="KW-0862">Zinc</keyword>